<evidence type="ECO:0000313" key="4">
    <source>
        <dbReference type="RefSeq" id="XP_030385911.1"/>
    </source>
</evidence>
<organism evidence="3 4">
    <name type="scientific">Drosophila lebanonensis</name>
    <name type="common">Fruit fly</name>
    <name type="synonym">Scaptodrosophila lebanonensis</name>
    <dbReference type="NCBI Taxonomy" id="7225"/>
    <lineage>
        <taxon>Eukaryota</taxon>
        <taxon>Metazoa</taxon>
        <taxon>Ecdysozoa</taxon>
        <taxon>Arthropoda</taxon>
        <taxon>Hexapoda</taxon>
        <taxon>Insecta</taxon>
        <taxon>Pterygota</taxon>
        <taxon>Neoptera</taxon>
        <taxon>Endopterygota</taxon>
        <taxon>Diptera</taxon>
        <taxon>Brachycera</taxon>
        <taxon>Muscomorpha</taxon>
        <taxon>Ephydroidea</taxon>
        <taxon>Drosophilidae</taxon>
        <taxon>Scaptodrosophila</taxon>
    </lineage>
</organism>
<dbReference type="Proteomes" id="UP000504634">
    <property type="component" value="Unplaced"/>
</dbReference>
<sequence>MNNFSLLCLVCIAVGVAVNAKVLPANTSNVMAINQHGDMVWADEVSGLPDKCDFSCTDQDVPICANNGQCLQKFSSNCAMSAYNCRHPQKRFNVIENWRCEESWAPLCGVEDRKELNL</sequence>
<dbReference type="RefSeq" id="XP_030385911.1">
    <property type="nucleotide sequence ID" value="XM_030530051.1"/>
</dbReference>
<dbReference type="AlphaFoldDB" id="A0A6J2UBQ2"/>
<proteinExistence type="predicted"/>
<dbReference type="Pfam" id="PF07648">
    <property type="entry name" value="Kazal_2"/>
    <property type="match status" value="1"/>
</dbReference>
<protein>
    <submittedName>
        <fullName evidence="4">Uncharacterized protein LOC115632799</fullName>
    </submittedName>
</protein>
<feature type="signal peptide" evidence="1">
    <location>
        <begin position="1"/>
        <end position="20"/>
    </location>
</feature>
<evidence type="ECO:0000256" key="1">
    <source>
        <dbReference type="SAM" id="SignalP"/>
    </source>
</evidence>
<accession>A0A6J2UBQ2</accession>
<feature type="chain" id="PRO_5026964365" evidence="1">
    <location>
        <begin position="21"/>
        <end position="118"/>
    </location>
</feature>
<dbReference type="OrthoDB" id="8028076at2759"/>
<evidence type="ECO:0000259" key="2">
    <source>
        <dbReference type="Pfam" id="PF07648"/>
    </source>
</evidence>
<keyword evidence="3" id="KW-1185">Reference proteome</keyword>
<keyword evidence="1" id="KW-0732">Signal</keyword>
<dbReference type="Gene3D" id="3.30.60.30">
    <property type="match status" value="1"/>
</dbReference>
<gene>
    <name evidence="4" type="primary">LOC115632799</name>
</gene>
<reference evidence="4" key="1">
    <citation type="submission" date="2025-08" db="UniProtKB">
        <authorList>
            <consortium name="RefSeq"/>
        </authorList>
    </citation>
    <scope>IDENTIFICATION</scope>
    <source>
        <strain evidence="4">11010-0011.00</strain>
        <tissue evidence="4">Whole body</tissue>
    </source>
</reference>
<dbReference type="InterPro" id="IPR002350">
    <property type="entry name" value="Kazal_dom"/>
</dbReference>
<dbReference type="GeneID" id="115632799"/>
<evidence type="ECO:0000313" key="3">
    <source>
        <dbReference type="Proteomes" id="UP000504634"/>
    </source>
</evidence>
<feature type="domain" description="Kazal-like" evidence="2">
    <location>
        <begin position="51"/>
        <end position="90"/>
    </location>
</feature>
<name>A0A6J2UBQ2_DROLE</name>